<keyword evidence="10" id="KW-0963">Cytoplasm</keyword>
<keyword evidence="3 10" id="KW-0028">Amino-acid biosynthesis</keyword>
<evidence type="ECO:0000256" key="1">
    <source>
        <dbReference type="ARBA" id="ARBA00005091"/>
    </source>
</evidence>
<evidence type="ECO:0000256" key="10">
    <source>
        <dbReference type="HAMAP-Rule" id="MF_00278"/>
    </source>
</evidence>
<feature type="active site" evidence="10 11">
    <location>
        <position position="181"/>
    </location>
</feature>
<comment type="subunit">
    <text evidence="2 10">Heterodimer of HisH and HisF.</text>
</comment>
<dbReference type="CDD" id="cd01748">
    <property type="entry name" value="GATase1_IGP_Synthase"/>
    <property type="match status" value="1"/>
</dbReference>
<evidence type="ECO:0000256" key="3">
    <source>
        <dbReference type="ARBA" id="ARBA00022605"/>
    </source>
</evidence>
<evidence type="ECO:0000313" key="13">
    <source>
        <dbReference type="EMBL" id="HFK20391.1"/>
    </source>
</evidence>
<evidence type="ECO:0000256" key="2">
    <source>
        <dbReference type="ARBA" id="ARBA00011152"/>
    </source>
</evidence>
<keyword evidence="6 10" id="KW-0368">Histidine biosynthesis</keyword>
<dbReference type="GO" id="GO:0000107">
    <property type="term" value="F:imidazoleglycerol-phosphate synthase activity"/>
    <property type="evidence" value="ECO:0007669"/>
    <property type="project" value="UniProtKB-UniRule"/>
</dbReference>
<name>A0A7C3ILC9_9CREN</name>
<dbReference type="PANTHER" id="PTHR42701:SF1">
    <property type="entry name" value="IMIDAZOLE GLYCEROL PHOSPHATE SYNTHASE SUBUNIT HISH"/>
    <property type="match status" value="1"/>
</dbReference>
<comment type="catalytic activity">
    <reaction evidence="8 10">
        <text>5-[(5-phospho-1-deoxy-D-ribulos-1-ylimino)methylamino]-1-(5-phospho-beta-D-ribosyl)imidazole-4-carboxamide + L-glutamine = D-erythro-1-(imidazol-4-yl)glycerol 3-phosphate + 5-amino-1-(5-phospho-beta-D-ribosyl)imidazole-4-carboxamide + L-glutamate + H(+)</text>
        <dbReference type="Rhea" id="RHEA:24793"/>
        <dbReference type="ChEBI" id="CHEBI:15378"/>
        <dbReference type="ChEBI" id="CHEBI:29985"/>
        <dbReference type="ChEBI" id="CHEBI:58278"/>
        <dbReference type="ChEBI" id="CHEBI:58359"/>
        <dbReference type="ChEBI" id="CHEBI:58475"/>
        <dbReference type="ChEBI" id="CHEBI:58525"/>
        <dbReference type="EC" id="4.3.2.10"/>
    </reaction>
</comment>
<keyword evidence="4 10" id="KW-0378">Hydrolase</keyword>
<evidence type="ECO:0000256" key="9">
    <source>
        <dbReference type="ARBA" id="ARBA00049534"/>
    </source>
</evidence>
<dbReference type="AlphaFoldDB" id="A0A7C3ILC9"/>
<comment type="function">
    <text evidence="10">IGPS catalyzes the conversion of PRFAR and glutamine to IGP, AICAR and glutamate. The HisH subunit catalyzes the hydrolysis of glutamine to glutamate and ammonia as part of the synthesis of IGP and AICAR. The resulting ammonia molecule is channeled to the active site of HisF.</text>
</comment>
<dbReference type="NCBIfam" id="TIGR01855">
    <property type="entry name" value="IMP_synth_hisH"/>
    <property type="match status" value="1"/>
</dbReference>
<dbReference type="Pfam" id="PF00117">
    <property type="entry name" value="GATase"/>
    <property type="match status" value="1"/>
</dbReference>
<organism evidence="13">
    <name type="scientific">Candidatus Methanomethylicus mesodigestus</name>
    <dbReference type="NCBI Taxonomy" id="1867258"/>
    <lineage>
        <taxon>Archaea</taxon>
        <taxon>Thermoproteota</taxon>
        <taxon>Methanosuratincolia</taxon>
        <taxon>Candidatus Methanomethylicales</taxon>
        <taxon>Candidatus Methanomethylicaceae</taxon>
        <taxon>Candidatus Methanomethylicus</taxon>
    </lineage>
</organism>
<dbReference type="EC" id="4.3.2.10" evidence="10"/>
<comment type="pathway">
    <text evidence="1 10">Amino-acid biosynthesis; L-histidine biosynthesis; L-histidine from 5-phospho-alpha-D-ribose 1-diphosphate: step 5/9.</text>
</comment>
<dbReference type="GO" id="GO:0016829">
    <property type="term" value="F:lyase activity"/>
    <property type="evidence" value="ECO:0007669"/>
    <property type="project" value="UniProtKB-KW"/>
</dbReference>
<evidence type="ECO:0000256" key="5">
    <source>
        <dbReference type="ARBA" id="ARBA00022962"/>
    </source>
</evidence>
<protein>
    <recommendedName>
        <fullName evidence="10">Imidazole glycerol phosphate synthase subunit HisH</fullName>
        <ecNumber evidence="10">4.3.2.10</ecNumber>
    </recommendedName>
    <alternativeName>
        <fullName evidence="10">IGP synthase glutaminase subunit</fullName>
        <ecNumber evidence="10">3.5.1.2</ecNumber>
    </alternativeName>
    <alternativeName>
        <fullName evidence="10">IGP synthase subunit HisH</fullName>
    </alternativeName>
    <alternativeName>
        <fullName evidence="10">ImGP synthase subunit HisH</fullName>
        <shortName evidence="10">IGPS subunit HisH</shortName>
    </alternativeName>
</protein>
<reference evidence="13" key="1">
    <citation type="journal article" date="2020" name="mSystems">
        <title>Genome- and Community-Level Interaction Insights into Carbon Utilization and Element Cycling Functions of Hydrothermarchaeota in Hydrothermal Sediment.</title>
        <authorList>
            <person name="Zhou Z."/>
            <person name="Liu Y."/>
            <person name="Xu W."/>
            <person name="Pan J."/>
            <person name="Luo Z.H."/>
            <person name="Li M."/>
        </authorList>
    </citation>
    <scope>NUCLEOTIDE SEQUENCE [LARGE SCALE GENOMIC DNA]</scope>
    <source>
        <strain evidence="13">SpSt-468</strain>
    </source>
</reference>
<dbReference type="HAMAP" id="MF_00278">
    <property type="entry name" value="HisH"/>
    <property type="match status" value="1"/>
</dbReference>
<dbReference type="PANTHER" id="PTHR42701">
    <property type="entry name" value="IMIDAZOLE GLYCEROL PHOSPHATE SYNTHASE SUBUNIT HISH"/>
    <property type="match status" value="1"/>
</dbReference>
<dbReference type="EMBL" id="DSTX01000005">
    <property type="protein sequence ID" value="HFK20391.1"/>
    <property type="molecule type" value="Genomic_DNA"/>
</dbReference>
<evidence type="ECO:0000256" key="8">
    <source>
        <dbReference type="ARBA" id="ARBA00047838"/>
    </source>
</evidence>
<dbReference type="InterPro" id="IPR017926">
    <property type="entry name" value="GATASE"/>
</dbReference>
<comment type="catalytic activity">
    <reaction evidence="9 10">
        <text>L-glutamine + H2O = L-glutamate + NH4(+)</text>
        <dbReference type="Rhea" id="RHEA:15889"/>
        <dbReference type="ChEBI" id="CHEBI:15377"/>
        <dbReference type="ChEBI" id="CHEBI:28938"/>
        <dbReference type="ChEBI" id="CHEBI:29985"/>
        <dbReference type="ChEBI" id="CHEBI:58359"/>
        <dbReference type="EC" id="3.5.1.2"/>
    </reaction>
</comment>
<evidence type="ECO:0000256" key="4">
    <source>
        <dbReference type="ARBA" id="ARBA00022801"/>
    </source>
</evidence>
<dbReference type="EC" id="3.5.1.2" evidence="10"/>
<accession>A0A7C3ILC9</accession>
<dbReference type="GO" id="GO:0000105">
    <property type="term" value="P:L-histidine biosynthetic process"/>
    <property type="evidence" value="ECO:0007669"/>
    <property type="project" value="UniProtKB-UniRule"/>
</dbReference>
<dbReference type="PROSITE" id="PS51273">
    <property type="entry name" value="GATASE_TYPE_1"/>
    <property type="match status" value="1"/>
</dbReference>
<dbReference type="InterPro" id="IPR010139">
    <property type="entry name" value="Imidazole-glycPsynth_HisH"/>
</dbReference>
<gene>
    <name evidence="10 13" type="primary">hisH</name>
    <name evidence="13" type="ORF">ENS19_03830</name>
</gene>
<feature type="domain" description="Glutamine amidotransferase" evidence="12">
    <location>
        <begin position="6"/>
        <end position="197"/>
    </location>
</feature>
<feature type="active site" description="Nucleophile" evidence="10 11">
    <location>
        <position position="80"/>
    </location>
</feature>
<evidence type="ECO:0000256" key="6">
    <source>
        <dbReference type="ARBA" id="ARBA00023102"/>
    </source>
</evidence>
<evidence type="ECO:0000256" key="7">
    <source>
        <dbReference type="ARBA" id="ARBA00023239"/>
    </source>
</evidence>
<dbReference type="GO" id="GO:0005737">
    <property type="term" value="C:cytoplasm"/>
    <property type="evidence" value="ECO:0007669"/>
    <property type="project" value="UniProtKB-SubCell"/>
</dbReference>
<comment type="subcellular location">
    <subcellularLocation>
        <location evidence="10">Cytoplasm</location>
    </subcellularLocation>
</comment>
<dbReference type="SUPFAM" id="SSF52317">
    <property type="entry name" value="Class I glutamine amidotransferase-like"/>
    <property type="match status" value="1"/>
</dbReference>
<keyword evidence="5 10" id="KW-0315">Glutamine amidotransferase</keyword>
<keyword evidence="7 10" id="KW-0456">Lyase</keyword>
<sequence length="202" mass="21769">MVRVAVLDLGLGNLLSIKRALERQGAEVSILSAWDGGTDLPPAIVLPGVGAFRDGISALSRFKGAIEMAKGGGVTVLGICLGMQLLLSKSYEGGEYEGLNLIKGEVVKLPPSVKVPHMGWNSIRILKRSPITDGVADGEFFYFVHSYHCALQEDVAIAETEYGTKVVAMVEKRNIFGTQFHPEKSGAAGARIIRNFLEVSRR</sequence>
<dbReference type="Gene3D" id="3.40.50.880">
    <property type="match status" value="1"/>
</dbReference>
<feature type="active site" evidence="10 11">
    <location>
        <position position="183"/>
    </location>
</feature>
<evidence type="ECO:0000256" key="11">
    <source>
        <dbReference type="PIRSR" id="PIRSR000495-1"/>
    </source>
</evidence>
<evidence type="ECO:0000259" key="12">
    <source>
        <dbReference type="Pfam" id="PF00117"/>
    </source>
</evidence>
<dbReference type="PIRSF" id="PIRSF000495">
    <property type="entry name" value="Amidotransf_hisH"/>
    <property type="match status" value="1"/>
</dbReference>
<dbReference type="InterPro" id="IPR029062">
    <property type="entry name" value="Class_I_gatase-like"/>
</dbReference>
<comment type="caution">
    <text evidence="13">The sequence shown here is derived from an EMBL/GenBank/DDBJ whole genome shotgun (WGS) entry which is preliminary data.</text>
</comment>
<dbReference type="UniPathway" id="UPA00031">
    <property type="reaction ID" value="UER00010"/>
</dbReference>
<proteinExistence type="inferred from homology"/>
<dbReference type="GO" id="GO:0004359">
    <property type="term" value="F:glutaminase activity"/>
    <property type="evidence" value="ECO:0007669"/>
    <property type="project" value="UniProtKB-EC"/>
</dbReference>